<proteinExistence type="predicted"/>
<protein>
    <submittedName>
        <fullName evidence="1">Uncharacterized protein</fullName>
    </submittedName>
</protein>
<accession>A0AA39VT59</accession>
<evidence type="ECO:0000313" key="2">
    <source>
        <dbReference type="Proteomes" id="UP001168877"/>
    </source>
</evidence>
<dbReference type="Proteomes" id="UP001168877">
    <property type="component" value="Unassembled WGS sequence"/>
</dbReference>
<dbReference type="EMBL" id="JAUESC010000381">
    <property type="protein sequence ID" value="KAK0589663.1"/>
    <property type="molecule type" value="Genomic_DNA"/>
</dbReference>
<dbReference type="AlphaFoldDB" id="A0AA39VT59"/>
<reference evidence="1" key="2">
    <citation type="submission" date="2023-06" db="EMBL/GenBank/DDBJ databases">
        <authorList>
            <person name="Swenson N.G."/>
            <person name="Wegrzyn J.L."/>
            <person name="Mcevoy S.L."/>
        </authorList>
    </citation>
    <scope>NUCLEOTIDE SEQUENCE</scope>
    <source>
        <strain evidence="1">NS2018</strain>
        <tissue evidence="1">Leaf</tissue>
    </source>
</reference>
<keyword evidence="2" id="KW-1185">Reference proteome</keyword>
<evidence type="ECO:0000313" key="1">
    <source>
        <dbReference type="EMBL" id="KAK0589663.1"/>
    </source>
</evidence>
<gene>
    <name evidence="1" type="ORF">LWI29_016982</name>
</gene>
<comment type="caution">
    <text evidence="1">The sequence shown here is derived from an EMBL/GenBank/DDBJ whole genome shotgun (WGS) entry which is preliminary data.</text>
</comment>
<reference evidence="1" key="1">
    <citation type="journal article" date="2022" name="Plant J.">
        <title>Strategies of tolerance reflected in two North American maple genomes.</title>
        <authorList>
            <person name="McEvoy S.L."/>
            <person name="Sezen U.U."/>
            <person name="Trouern-Trend A."/>
            <person name="McMahon S.M."/>
            <person name="Schaberg P.G."/>
            <person name="Yang J."/>
            <person name="Wegrzyn J.L."/>
            <person name="Swenson N.G."/>
        </authorList>
    </citation>
    <scope>NUCLEOTIDE SEQUENCE</scope>
    <source>
        <strain evidence="1">NS2018</strain>
    </source>
</reference>
<sequence length="175" mass="19781">MQRIESIIHKQRLETTWLQATEKGTAGSLNQLRPEKNQVLPQEGIYHQNRIDSVLSSALSSQQWEDELNQELKVLKLNDERFQKDQNGKTADHYPMSPSLLHGTSFMDNFSKENLAGYESGSATGGCSGLFCWNNTRPPKKGKVKGTPVRQRKGGRFSLFGECAKAKKSESRLRR</sequence>
<name>A0AA39VT59_ACESA</name>
<organism evidence="1 2">
    <name type="scientific">Acer saccharum</name>
    <name type="common">Sugar maple</name>
    <dbReference type="NCBI Taxonomy" id="4024"/>
    <lineage>
        <taxon>Eukaryota</taxon>
        <taxon>Viridiplantae</taxon>
        <taxon>Streptophyta</taxon>
        <taxon>Embryophyta</taxon>
        <taxon>Tracheophyta</taxon>
        <taxon>Spermatophyta</taxon>
        <taxon>Magnoliopsida</taxon>
        <taxon>eudicotyledons</taxon>
        <taxon>Gunneridae</taxon>
        <taxon>Pentapetalae</taxon>
        <taxon>rosids</taxon>
        <taxon>malvids</taxon>
        <taxon>Sapindales</taxon>
        <taxon>Sapindaceae</taxon>
        <taxon>Hippocastanoideae</taxon>
        <taxon>Acereae</taxon>
        <taxon>Acer</taxon>
    </lineage>
</organism>